<feature type="transmembrane region" description="Helical" evidence="1">
    <location>
        <begin position="40"/>
        <end position="65"/>
    </location>
</feature>
<dbReference type="EMBL" id="VTAW01000001">
    <property type="protein sequence ID" value="TYT64021.1"/>
    <property type="molecule type" value="Genomic_DNA"/>
</dbReference>
<proteinExistence type="predicted"/>
<organism evidence="2 3">
    <name type="scientific">Natrialba swarupiae</name>
    <dbReference type="NCBI Taxonomy" id="2448032"/>
    <lineage>
        <taxon>Archaea</taxon>
        <taxon>Methanobacteriati</taxon>
        <taxon>Methanobacteriota</taxon>
        <taxon>Stenosarchaea group</taxon>
        <taxon>Halobacteria</taxon>
        <taxon>Halobacteriales</taxon>
        <taxon>Natrialbaceae</taxon>
        <taxon>Natrialba</taxon>
    </lineage>
</organism>
<keyword evidence="1" id="KW-0472">Membrane</keyword>
<feature type="transmembrane region" description="Helical" evidence="1">
    <location>
        <begin position="77"/>
        <end position="99"/>
    </location>
</feature>
<feature type="transmembrane region" description="Helical" evidence="1">
    <location>
        <begin position="125"/>
        <end position="148"/>
    </location>
</feature>
<keyword evidence="3" id="KW-1185">Reference proteome</keyword>
<protein>
    <recommendedName>
        <fullName evidence="4">DUF4386 family protein</fullName>
    </recommendedName>
</protein>
<dbReference type="Proteomes" id="UP000324104">
    <property type="component" value="Unassembled WGS sequence"/>
</dbReference>
<evidence type="ECO:0008006" key="4">
    <source>
        <dbReference type="Google" id="ProtNLM"/>
    </source>
</evidence>
<gene>
    <name evidence="2" type="ORF">FYC77_00645</name>
</gene>
<dbReference type="AlphaFoldDB" id="A0A5D5AYQ2"/>
<reference evidence="2 3" key="1">
    <citation type="submission" date="2019-08" db="EMBL/GenBank/DDBJ databases">
        <title>Archaea genome.</title>
        <authorList>
            <person name="Kajale S."/>
            <person name="Shouche Y."/>
            <person name="Deshpande N."/>
            <person name="Sharma A."/>
        </authorList>
    </citation>
    <scope>NUCLEOTIDE SEQUENCE [LARGE SCALE GENOMIC DNA]</scope>
    <source>
        <strain evidence="2 3">ESP3B_9</strain>
    </source>
</reference>
<evidence type="ECO:0000256" key="1">
    <source>
        <dbReference type="SAM" id="Phobius"/>
    </source>
</evidence>
<sequence>MLGRWLVLVATPVALGAVLWIHPHGGENMYESLAPVADTWYYIHVVLLPLFGLLGISLYVLLNGYSGPVATIGRIGTAIYLVFYLGFEAIAGIATGILIRETQTLPAEQQEGVATAVDAMVTDPIVGGAALIGTAGSLVAVVAIGICYRRSGAPLVPLLGLVGVPITAVAHGGGLADVFGMALFLASVLWLEFGWRRIDERPSPQAV</sequence>
<name>A0A5D5AYQ2_9EURY</name>
<comment type="caution">
    <text evidence="2">The sequence shown here is derived from an EMBL/GenBank/DDBJ whole genome shotgun (WGS) entry which is preliminary data.</text>
</comment>
<accession>A0A5D5AYQ2</accession>
<evidence type="ECO:0000313" key="3">
    <source>
        <dbReference type="Proteomes" id="UP000324104"/>
    </source>
</evidence>
<keyword evidence="1" id="KW-0812">Transmembrane</keyword>
<evidence type="ECO:0000313" key="2">
    <source>
        <dbReference type="EMBL" id="TYT64021.1"/>
    </source>
</evidence>
<feature type="transmembrane region" description="Helical" evidence="1">
    <location>
        <begin position="178"/>
        <end position="195"/>
    </location>
</feature>
<keyword evidence="1" id="KW-1133">Transmembrane helix</keyword>
<feature type="transmembrane region" description="Helical" evidence="1">
    <location>
        <begin position="155"/>
        <end position="172"/>
    </location>
</feature>